<keyword evidence="2" id="KW-1133">Transmembrane helix</keyword>
<feature type="compositionally biased region" description="Basic and acidic residues" evidence="1">
    <location>
        <begin position="1263"/>
        <end position="1323"/>
    </location>
</feature>
<feature type="region of interest" description="Disordered" evidence="1">
    <location>
        <begin position="796"/>
        <end position="819"/>
    </location>
</feature>
<evidence type="ECO:0000256" key="1">
    <source>
        <dbReference type="SAM" id="MobiDB-lite"/>
    </source>
</evidence>
<feature type="compositionally biased region" description="Polar residues" evidence="1">
    <location>
        <begin position="943"/>
        <end position="953"/>
    </location>
</feature>
<keyword evidence="2" id="KW-0472">Membrane</keyword>
<protein>
    <submittedName>
        <fullName evidence="3">LPXTG-motif cell wall anchor domain protein</fullName>
    </submittedName>
</protein>
<dbReference type="EMBL" id="ABWP01000068">
    <property type="protein sequence ID" value="EEA84623.1"/>
    <property type="molecule type" value="Genomic_DNA"/>
</dbReference>
<feature type="region of interest" description="Disordered" evidence="1">
    <location>
        <begin position="934"/>
        <end position="953"/>
    </location>
</feature>
<dbReference type="PANTHER" id="PTHR36812">
    <property type="entry name" value="NEUROFILAMENT TRIPLET M PROTEIN-LIKE PROTEIN"/>
    <property type="match status" value="1"/>
</dbReference>
<feature type="transmembrane region" description="Helical" evidence="2">
    <location>
        <begin position="2902"/>
        <end position="2923"/>
    </location>
</feature>
<dbReference type="STRING" id="500633.CLOHIR_01703"/>
<reference evidence="3 4" key="1">
    <citation type="submission" date="2008-09" db="EMBL/GenBank/DDBJ databases">
        <authorList>
            <person name="Fulton L."/>
            <person name="Clifton S."/>
            <person name="Fulton B."/>
            <person name="Xu J."/>
            <person name="Minx P."/>
            <person name="Pepin K.H."/>
            <person name="Johnson M."/>
            <person name="Thiruvilangam P."/>
            <person name="Bhonagiri V."/>
            <person name="Nash W.E."/>
            <person name="Mardis E.R."/>
            <person name="Wilson R.K."/>
        </authorList>
    </citation>
    <scope>NUCLEOTIDE SEQUENCE [LARGE SCALE GENOMIC DNA]</scope>
    <source>
        <strain evidence="3 4">DSM 13275</strain>
    </source>
</reference>
<evidence type="ECO:0000313" key="4">
    <source>
        <dbReference type="Proteomes" id="UP000003178"/>
    </source>
</evidence>
<keyword evidence="2" id="KW-0812">Transmembrane</keyword>
<dbReference type="Proteomes" id="UP000003178">
    <property type="component" value="Unassembled WGS sequence"/>
</dbReference>
<comment type="caution">
    <text evidence="3">The sequence shown here is derived from an EMBL/GenBank/DDBJ whole genome shotgun (WGS) entry which is preliminary data.</text>
</comment>
<keyword evidence="4" id="KW-1185">Reference proteome</keyword>
<dbReference type="eggNOG" id="ENOG502Z7W0">
    <property type="taxonomic scope" value="Bacteria"/>
</dbReference>
<feature type="region of interest" description="Disordered" evidence="1">
    <location>
        <begin position="1240"/>
        <end position="1323"/>
    </location>
</feature>
<name>B6G0P7_PEPHT</name>
<gene>
    <name evidence="3" type="ORF">CLOHIR_01703</name>
</gene>
<evidence type="ECO:0000256" key="2">
    <source>
        <dbReference type="SAM" id="Phobius"/>
    </source>
</evidence>
<feature type="region of interest" description="Disordered" evidence="1">
    <location>
        <begin position="2034"/>
        <end position="2078"/>
    </location>
</feature>
<dbReference type="OrthoDB" id="1653531at2"/>
<dbReference type="RefSeq" id="WP_006440563.1">
    <property type="nucleotide sequence ID" value="NZ_DS995358.1"/>
</dbReference>
<sequence length="2932" mass="315534">MKKLLEKLKIKERMFKYISFILIIAIFIQASCIDILALDISEKIENINNIILDKTKDINQIETTEPVIDESKVEEVIKIYNFRQLENVGTGNVVKNNAGVEQVYSKDSKYMLMRDIKIPKGEKWNLPDDFEGEFVENNNRKSSDNEKDVYDKNENAIKIYNNYQLNEIGKEDSPVMSNDGTPEEFGMGKPVYGEDSSENMTYDESNDYIISEDFTEEMPDLIANSIAEGSSYPLSGEKPDGRTYPGQVIKEYNGKDYILIGNESQLRAIGSNKFVTPRLYLYAETKAIGGIIKIKRYIPYYPGDADLDLTTFAEKGVDNEKVDGSKGYVFYGKHDKYELADVKWDDANGVLGAILDIVGDIVGDILGGLLGIIGDVLAKVDFELCGVNDQGLPDRSIEEKELQNKYKKYRYSSDADYIIFRDIDLSSSGENSNGKDDNWNPISVSGDVKGWKSLIPDKEEAITISNVNVLQQGLLDTSKGTGIGFFGSISNKVSDEVEGEIQFGHSKGTTMVENLKIENISVENRSKEIKPIDLNLVNALLKLVSELAGGIVGTLEFILNLILPNTNIHLTTMLVELLTLHSKRPDTFATGSFAGRVVGDVNIKNCETVNATVKNVMDISGGFVGYTEGAEKYEGLSKILGGTVKVLAKLLNILPGVGIGDLITLLLGKNIPLGNLIPVGYYKPKIDNCHVTLGDGNNMVNDGNNIGSKDTSYNGGFVGIQIGSDIYNSTVNKLHSVVGGICVGGFAGIEREAVIRGVLENLGIKIESINSTSKQIGCSVKGDGIVVNALKKNKEPVMENSNNNSDEKKQPNGDYAGGFNGGMFNSTSENCNITGLSSVMAEGSYVGGFAGRATTGFGITLGKDINGKSTLIQNVSSLIDGIIKGKNDTIPAPLLNLVGIKPSELINNNVNGTNIEISAAENYAGGYIGQGDGVKINPKEESGTTPQPENPEQAQTAQVQGKTTIENISSVTAKNYSGGVAGSVSTADAIGLLNDAIGIGNYIKFEIYNVELNKNNTTDNPTTSTGMRISSEDTYAAGGMGLAVGGDISNVNINDISAVNAKNYAAGFIGRAGAGGLADVQGINLLGLGIIKISNVLSLAQGIDLNIDSSNVNGNSLGYTVESTGYQGDITHKESVLAGGFIAEAAAIKVKDSHVKNLKSVTLPISEGESVTNKNEDGADSFGGGFVGRVNTEGLVGLAKEEVDNKLQLPKVLELKSVLGLIPYLIPKIEKSTVTFYKKEKTKEETDKPKEQVANGESSDTSNDEKINVDKVENTSNDNKQDDSKQNINKDESNKVDNGKKEENKLEANKTEEEKNLPKERAINTLEKLNENKIANERLKKIQPQVIADYAGGFAGEIESAQIDNSKVETQPPEPAEQQKNADSNLEQNKNSNEEENKETVKTEQTTKEAKVEESKATEPERQYAVFNLEKVSGYKYAGGFAGNVIAGGVGESDGLSLLNGILKIKVDNLLSILDVYIPKINSAGVKSVGSGFVVESNSSDGYAGGYIGRASGAQIKDSDVTFLKHTAVSPPQYQQIISPQDEYESKDASLYFSKVYSGYAVRAGRYAGGYVGRADIDSAASAGGGISLLEDTLGIENVLNALDVVSTNIENSNIYGAPGGYSVIADGLAENKKDEMVGHSGGYAGFLSGSNLNNCNSYNFEYIIGRETAGGHTGRAEPGNTAAVIESASVIDKVANISENIASVLNTFIPQVIDSETTAVPCGGIVRAEGLTDTMYKRGYAGGYIGHNEGARIKGENKEAATIRIRSVYGGESSGGFSGVTESANVADTGNIKILAGLVKVSNLLNVLNAVYPTETNTAVYGPLRKVDLETWNKWVKYVGSNGVFGTTLPTEEVKTEAELNKLIKEYAYGYNVKAGRNTEATSPGEYGTAGGYVGYMKSGVITDAHAWDTKEVNAYRAVGGFVGEMITGGVAEIGSLDLLNQKILGNTLSVVQTFVPVIKNSGVTGYQSGLKVFCDINTSKNTSIKNIISNFASDEKEAKKGYSGGFAGHIIGGQIWGNEVIENKAIEDIAPIKTEESKTDDQNKEEQKVDESKVETKKEESTNIENIKEVSNKEEKGYDAVKDPNYKKCYVHNLRRVEGTKDVGGFAGKIENGSATSLDTATDGGLFGGLLNGLIKAPEDLIKLMNATVSTVRAVDVRAWDDWGIVINGAYLESQARPLSKEAGVIKYAETAGGFAGEINGAVIGDKDKPENGVNIENIRTVTAGEHAGGFFGKADVSGIAEVSADKGTSILQNLVNLGSVDALDTFRTYIYHSKVVGAKRAGIEVYSKEGKELGYVNRPIYTGNAGGFGGTLLDGSVKNSKVEKLRNVRGINYTGGFVGHSGKSGAVNLENANVLNKFLGATAGVLDVFGSHIENSSVVGLPEGYSVKSENRTLGTDKSEIAGGFVGFAELAKIDKCSSTDLMQVASGETAGGFAGETSFAYLATIKADSKIVDLLLQAISKVLEIIYTKGLGAIGDGLNITIGNNNLVSISLISGTDVVEITLLGITISISVNEQDGEDFDVVNVYIGDSHLKLNCDNKGVILDKDDKIDELTINLIKANRTRISGSTVTGIAKGYDVFGSGSGNAEVAITDKGYVGGFVGFNNEGLLRNNTMVYADAIKGPAESEVETVSPYGATGIFTGSSSLKSNYHFNNLKNIESEGNQYSIYRKLDAIYSEIEDKFGGTIHLGSRVVGSWNNVYDIKHFEEVKKLDELKDAKAVDDSKPTIENALMVYRDQGSKAVLMGDEPTYPLAPDQEMEPGDMQDPCSETVVINLEKIWKDWKPEQRPDQITFLICGTYKDNGQEIWDKNAQYQVTLSKEQMQDENTWKLYIKNLPAYFVDPVTKKKIYYTYKVVEEEIPDYKVNIDDKVTVENDKDDVYHIVVTNSQKWKYILPETGGLGYAMLYIIGIGLIVIAIETYRRKYKSKQS</sequence>
<reference evidence="3 4" key="2">
    <citation type="submission" date="2008-10" db="EMBL/GenBank/DDBJ databases">
        <title>Draft genome sequence of Clostridium hiranonis (DSM 13275).</title>
        <authorList>
            <person name="Sudarsanam P."/>
            <person name="Ley R."/>
            <person name="Guruge J."/>
            <person name="Turnbaugh P.J."/>
            <person name="Mahowald M."/>
            <person name="Liep D."/>
            <person name="Gordon J."/>
        </authorList>
    </citation>
    <scope>NUCLEOTIDE SEQUENCE [LARGE SCALE GENOMIC DNA]</scope>
    <source>
        <strain evidence="3 4">DSM 13275</strain>
    </source>
</reference>
<organism evidence="3 4">
    <name type="scientific">Peptacetobacter hiranonis (strain DSM 13275 / JCM 10541 / KCTC 15199 / TO-931)</name>
    <name type="common">Clostridium hiranonis</name>
    <dbReference type="NCBI Taxonomy" id="500633"/>
    <lineage>
        <taxon>Bacteria</taxon>
        <taxon>Bacillati</taxon>
        <taxon>Bacillota</taxon>
        <taxon>Clostridia</taxon>
        <taxon>Peptostreptococcales</taxon>
        <taxon>Peptostreptococcaceae</taxon>
        <taxon>Peptacetobacter</taxon>
    </lineage>
</organism>
<dbReference type="HOGENOM" id="CLU_228029_0_0_9"/>
<accession>B6G0P7</accession>
<feature type="compositionally biased region" description="Basic and acidic residues" evidence="1">
    <location>
        <begin position="1392"/>
        <end position="1419"/>
    </location>
</feature>
<feature type="region of interest" description="Disordered" evidence="1">
    <location>
        <begin position="1367"/>
        <end position="1419"/>
    </location>
</feature>
<proteinExistence type="predicted"/>
<feature type="compositionally biased region" description="Basic and acidic residues" evidence="1">
    <location>
        <begin position="1240"/>
        <end position="1251"/>
    </location>
</feature>
<dbReference type="PANTHER" id="PTHR36812:SF9">
    <property type="entry name" value="MYB-LIKE PROTEIN X ISOFORM X1"/>
    <property type="match status" value="1"/>
</dbReference>
<evidence type="ECO:0000313" key="3">
    <source>
        <dbReference type="EMBL" id="EEA84623.1"/>
    </source>
</evidence>
<feature type="compositionally biased region" description="Basic and acidic residues" evidence="1">
    <location>
        <begin position="2035"/>
        <end position="2078"/>
    </location>
</feature>